<feature type="domain" description="RNA polymerase III Rpc82 C -terminal" evidence="10">
    <location>
        <begin position="214"/>
        <end position="341"/>
    </location>
</feature>
<evidence type="ECO:0000256" key="3">
    <source>
        <dbReference type="ARBA" id="ARBA00007206"/>
    </source>
</evidence>
<dbReference type="GO" id="GO:0005666">
    <property type="term" value="C:RNA polymerase III complex"/>
    <property type="evidence" value="ECO:0007669"/>
    <property type="project" value="UniProtKB-UniRule"/>
</dbReference>
<keyword evidence="14" id="KW-1185">Reference proteome</keyword>
<feature type="non-terminal residue" evidence="13">
    <location>
        <position position="1"/>
    </location>
</feature>
<evidence type="ECO:0000256" key="9">
    <source>
        <dbReference type="RuleBase" id="RU367076"/>
    </source>
</evidence>
<organism evidence="13 14">
    <name type="scientific">Ladona fulva</name>
    <name type="common">Scarce chaser dragonfly</name>
    <name type="synonym">Libellula fulva</name>
    <dbReference type="NCBI Taxonomy" id="123851"/>
    <lineage>
        <taxon>Eukaryota</taxon>
        <taxon>Metazoa</taxon>
        <taxon>Ecdysozoa</taxon>
        <taxon>Arthropoda</taxon>
        <taxon>Hexapoda</taxon>
        <taxon>Insecta</taxon>
        <taxon>Pterygota</taxon>
        <taxon>Palaeoptera</taxon>
        <taxon>Odonata</taxon>
        <taxon>Epiprocta</taxon>
        <taxon>Anisoptera</taxon>
        <taxon>Libelluloidea</taxon>
        <taxon>Libellulidae</taxon>
        <taxon>Ladona</taxon>
    </lineage>
</organism>
<dbReference type="OrthoDB" id="272392at2759"/>
<dbReference type="InterPro" id="IPR055207">
    <property type="entry name" value="POLR3C_WHD"/>
</dbReference>
<comment type="subcellular location">
    <subcellularLocation>
        <location evidence="1 9">Nucleus</location>
    </subcellularLocation>
</comment>
<evidence type="ECO:0000256" key="1">
    <source>
        <dbReference type="ARBA" id="ARBA00004123"/>
    </source>
</evidence>
<sequence>MFRFLNCLPSHVHRVEENMSLQYGKLISSILLEHYGEAAERVGRDLFRWGPKSLREISSTTGMHIERVKETLCLLIQFNLVTFSPGKSPNKADYTLIAERVLLLLRYPRYLYQVKTLYGNEEEALVEELLQHGQKTASEALLSVAKKLNEAMEGNKCICVVTLKDKFLSLVRNRFIQRCPSVCEGPVPTFTLNESALYLEPDVNIKELTIKIQKKDTNQDNFPDEKVYWRVNFDRFHQEMRDQIMISSIARRIDSNASELLDQLLKLMYKKTDAWAPISNPISLMEIREVLRKNPSQHVLFQYLDQYLKVLEEDLSGFLDKSGDSAGGQFSINMKKAFSQLAWVTVENIVVERFGSKAARIFRLVKLKKYAEQDQILQLCMVPSKECKLLIYQLSQENFLQLRELRKTLSNTGPNKTFYMYHIDLEQVARMVLEMCYKAMYNALVKRESQKTENKRLIEKQQRIESIALNLKEQGASEEQLAEIEEMLTPPERTVLEKVRVTMDKLTEAELQIDETVFLLQ</sequence>
<dbReference type="FunFam" id="1.10.10.10:FF:000199">
    <property type="entry name" value="DNA-directed RNA polymerase III subunit RPC3"/>
    <property type="match status" value="1"/>
</dbReference>
<evidence type="ECO:0000256" key="7">
    <source>
        <dbReference type="ARBA" id="ARBA00023163"/>
    </source>
</evidence>
<evidence type="ECO:0000259" key="12">
    <source>
        <dbReference type="Pfam" id="PF22536"/>
    </source>
</evidence>
<feature type="domain" description="RNA polymerase III subunit RPC82-related helix-turn-helix" evidence="11">
    <location>
        <begin position="25"/>
        <end position="84"/>
    </location>
</feature>
<comment type="function">
    <text evidence="9">DNA-dependent RNA polymerase catalyzes the transcription of DNA into RNA using the four ribonucleoside triphosphates as substrates. Specific core component of RNA polymerase III which synthesizes small RNAs, such as 5S rRNA and tRNAs.</text>
</comment>
<comment type="caution">
    <text evidence="13">The sequence shown here is derived from an EMBL/GenBank/DDBJ whole genome shotgun (WGS) entry which is preliminary data.</text>
</comment>
<comment type="subunit">
    <text evidence="4 9">Component of the RNA polymerase III (Pol III) complex consisting of 17 subunits.</text>
</comment>
<feature type="domain" description="DNA-directed RNA polymerase III subunit RPC3 winged-helix" evidence="12">
    <location>
        <begin position="346"/>
        <end position="423"/>
    </location>
</feature>
<dbReference type="Pfam" id="PF20912">
    <property type="entry name" value="RPC3_helical"/>
    <property type="match status" value="1"/>
</dbReference>
<proteinExistence type="inferred from homology"/>
<dbReference type="Gene3D" id="6.10.140.1450">
    <property type="match status" value="1"/>
</dbReference>
<evidence type="ECO:0000256" key="6">
    <source>
        <dbReference type="ARBA" id="ARBA00022478"/>
    </source>
</evidence>
<dbReference type="PANTHER" id="PTHR12949:SF0">
    <property type="entry name" value="DNA-DIRECTED RNA POLYMERASE III SUBUNIT RPC3"/>
    <property type="match status" value="1"/>
</dbReference>
<dbReference type="PANTHER" id="PTHR12949">
    <property type="entry name" value="RNA POLYMERASE III DNA DIRECTED -RELATED"/>
    <property type="match status" value="1"/>
</dbReference>
<dbReference type="Pfam" id="PF08221">
    <property type="entry name" value="HTH_9"/>
    <property type="match status" value="1"/>
</dbReference>
<dbReference type="GO" id="GO:0003697">
    <property type="term" value="F:single-stranded DNA binding"/>
    <property type="evidence" value="ECO:0007669"/>
    <property type="project" value="UniProtKB-UniRule"/>
</dbReference>
<accession>A0A8K0KLX8</accession>
<evidence type="ECO:0000256" key="8">
    <source>
        <dbReference type="ARBA" id="ARBA00023242"/>
    </source>
</evidence>
<dbReference type="Proteomes" id="UP000792457">
    <property type="component" value="Unassembled WGS sequence"/>
</dbReference>
<comment type="similarity">
    <text evidence="3 9">Belongs to the eukaryotic RPC3/POLR3C RNA polymerase subunit family.</text>
</comment>
<dbReference type="InterPro" id="IPR008806">
    <property type="entry name" value="RNA_pol_III_Rpc82_C"/>
</dbReference>
<dbReference type="Pfam" id="PF05645">
    <property type="entry name" value="RNA_pol_Rpc82"/>
    <property type="match status" value="1"/>
</dbReference>
<dbReference type="AlphaFoldDB" id="A0A8K0KLX8"/>
<dbReference type="InterPro" id="IPR039748">
    <property type="entry name" value="RPC3"/>
</dbReference>
<keyword evidence="6 9" id="KW-0240">DNA-directed RNA polymerase</keyword>
<dbReference type="Gene3D" id="1.10.10.10">
    <property type="entry name" value="Winged helix-like DNA-binding domain superfamily/Winged helix DNA-binding domain"/>
    <property type="match status" value="4"/>
</dbReference>
<evidence type="ECO:0000259" key="11">
    <source>
        <dbReference type="Pfam" id="PF08221"/>
    </source>
</evidence>
<name>A0A8K0KLX8_LADFU</name>
<dbReference type="GO" id="GO:0006351">
    <property type="term" value="P:DNA-templated transcription"/>
    <property type="evidence" value="ECO:0007669"/>
    <property type="project" value="InterPro"/>
</dbReference>
<evidence type="ECO:0000256" key="2">
    <source>
        <dbReference type="ARBA" id="ARBA00006835"/>
    </source>
</evidence>
<evidence type="ECO:0000313" key="14">
    <source>
        <dbReference type="Proteomes" id="UP000792457"/>
    </source>
</evidence>
<dbReference type="InterPro" id="IPR036388">
    <property type="entry name" value="WH-like_DNA-bd_sf"/>
</dbReference>
<dbReference type="InterPro" id="IPR013197">
    <property type="entry name" value="RNA_pol_III_RPC82-rel_HTH"/>
</dbReference>
<reference evidence="13" key="1">
    <citation type="submission" date="2013-04" db="EMBL/GenBank/DDBJ databases">
        <authorList>
            <person name="Qu J."/>
            <person name="Murali S.C."/>
            <person name="Bandaranaike D."/>
            <person name="Bellair M."/>
            <person name="Blankenburg K."/>
            <person name="Chao H."/>
            <person name="Dinh H."/>
            <person name="Doddapaneni H."/>
            <person name="Downs B."/>
            <person name="Dugan-Rocha S."/>
            <person name="Elkadiri S."/>
            <person name="Gnanaolivu R.D."/>
            <person name="Hernandez B."/>
            <person name="Javaid M."/>
            <person name="Jayaseelan J.C."/>
            <person name="Lee S."/>
            <person name="Li M."/>
            <person name="Ming W."/>
            <person name="Munidasa M."/>
            <person name="Muniz J."/>
            <person name="Nguyen L."/>
            <person name="Ongeri F."/>
            <person name="Osuji N."/>
            <person name="Pu L.-L."/>
            <person name="Puazo M."/>
            <person name="Qu C."/>
            <person name="Quiroz J."/>
            <person name="Raj R."/>
            <person name="Weissenberger G."/>
            <person name="Xin Y."/>
            <person name="Zou X."/>
            <person name="Han Y."/>
            <person name="Richards S."/>
            <person name="Worley K."/>
            <person name="Muzny D."/>
            <person name="Gibbs R."/>
        </authorList>
    </citation>
    <scope>NUCLEOTIDE SEQUENCE</scope>
    <source>
        <strain evidence="13">Sampled in the wild</strain>
    </source>
</reference>
<evidence type="ECO:0000259" key="10">
    <source>
        <dbReference type="Pfam" id="PF05645"/>
    </source>
</evidence>
<reference evidence="13" key="2">
    <citation type="submission" date="2017-10" db="EMBL/GenBank/DDBJ databases">
        <title>Ladona fulva Genome sequencing and assembly.</title>
        <authorList>
            <person name="Murali S."/>
            <person name="Richards S."/>
            <person name="Bandaranaike D."/>
            <person name="Bellair M."/>
            <person name="Blankenburg K."/>
            <person name="Chao H."/>
            <person name="Dinh H."/>
            <person name="Doddapaneni H."/>
            <person name="Dugan-Rocha S."/>
            <person name="Elkadiri S."/>
            <person name="Gnanaolivu R."/>
            <person name="Hernandez B."/>
            <person name="Skinner E."/>
            <person name="Javaid M."/>
            <person name="Lee S."/>
            <person name="Li M."/>
            <person name="Ming W."/>
            <person name="Munidasa M."/>
            <person name="Muniz J."/>
            <person name="Nguyen L."/>
            <person name="Hughes D."/>
            <person name="Osuji N."/>
            <person name="Pu L.-L."/>
            <person name="Puazo M."/>
            <person name="Qu C."/>
            <person name="Quiroz J."/>
            <person name="Raj R."/>
            <person name="Weissenberger G."/>
            <person name="Xin Y."/>
            <person name="Zou X."/>
            <person name="Han Y."/>
            <person name="Worley K."/>
            <person name="Muzny D."/>
            <person name="Gibbs R."/>
        </authorList>
    </citation>
    <scope>NUCLEOTIDE SEQUENCE</scope>
    <source>
        <strain evidence="13">Sampled in the wild</strain>
    </source>
</reference>
<keyword evidence="7 9" id="KW-0804">Transcription</keyword>
<dbReference type="EMBL" id="KZ309220">
    <property type="protein sequence ID" value="KAG8237751.1"/>
    <property type="molecule type" value="Genomic_DNA"/>
</dbReference>
<evidence type="ECO:0000313" key="13">
    <source>
        <dbReference type="EMBL" id="KAG8237751.1"/>
    </source>
</evidence>
<dbReference type="Pfam" id="PF22536">
    <property type="entry name" value="WHD_POLR3C"/>
    <property type="match status" value="1"/>
</dbReference>
<keyword evidence="8 9" id="KW-0539">Nucleus</keyword>
<dbReference type="InterPro" id="IPR036390">
    <property type="entry name" value="WH_DNA-bd_sf"/>
</dbReference>
<gene>
    <name evidence="13" type="ORF">J437_LFUL014294</name>
</gene>
<comment type="similarity">
    <text evidence="2">Belongs to the RNA polymerase beta chain family.</text>
</comment>
<evidence type="ECO:0000256" key="5">
    <source>
        <dbReference type="ARBA" id="ARBA00016689"/>
    </source>
</evidence>
<evidence type="ECO:0000256" key="4">
    <source>
        <dbReference type="ARBA" id="ARBA00011206"/>
    </source>
</evidence>
<dbReference type="SUPFAM" id="SSF46785">
    <property type="entry name" value="Winged helix' DNA-binding domain"/>
    <property type="match status" value="1"/>
</dbReference>
<protein>
    <recommendedName>
        <fullName evidence="5 9">DNA-directed RNA polymerase III subunit RPC3</fullName>
        <shortName evidence="9">RNA polymerase III subunit C3</shortName>
    </recommendedName>
</protein>